<feature type="compositionally biased region" description="Basic and acidic residues" evidence="1">
    <location>
        <begin position="136"/>
        <end position="145"/>
    </location>
</feature>
<evidence type="ECO:0000313" key="3">
    <source>
        <dbReference type="Proteomes" id="UP000297229"/>
    </source>
</evidence>
<reference evidence="2 3" key="1">
    <citation type="submission" date="2017-12" db="EMBL/GenBank/DDBJ databases">
        <title>Comparative genomics of Botrytis spp.</title>
        <authorList>
            <person name="Valero-Jimenez C.A."/>
            <person name="Tapia P."/>
            <person name="Veloso J."/>
            <person name="Silva-Moreno E."/>
            <person name="Staats M."/>
            <person name="Valdes J.H."/>
            <person name="Van Kan J.A.L."/>
        </authorList>
    </citation>
    <scope>NUCLEOTIDE SEQUENCE [LARGE SCALE GENOMIC DNA]</scope>
    <source>
        <strain evidence="2 3">Be9601</strain>
    </source>
</reference>
<sequence>MSSSKVETPEARIARLLKHDNVIAYNTYCKKVTENEKRPEVVRYWKAVRTYKASEAKEEVVNFVKARGRKASKQDLDKMREGKYVKEFEEAEKTMNKLADEERVKTHREAKETKKRMEEKNLEVVQYIMAKQSLESNKETNEAKKSLLQPSDSSTGSTRNPSNGGDGNATQTRPRTRKAKEELDFPTKAWRNSPKPQDFFDNLLPAADRVPRKTRREGSRDRSAPQTDSKSSASASKESEPKRNSGKNRRASPHTDMERNMGKRG</sequence>
<organism evidence="2 3">
    <name type="scientific">Botrytis elliptica</name>
    <dbReference type="NCBI Taxonomy" id="278938"/>
    <lineage>
        <taxon>Eukaryota</taxon>
        <taxon>Fungi</taxon>
        <taxon>Dikarya</taxon>
        <taxon>Ascomycota</taxon>
        <taxon>Pezizomycotina</taxon>
        <taxon>Leotiomycetes</taxon>
        <taxon>Helotiales</taxon>
        <taxon>Sclerotiniaceae</taxon>
        <taxon>Botrytis</taxon>
    </lineage>
</organism>
<dbReference type="Proteomes" id="UP000297229">
    <property type="component" value="Unassembled WGS sequence"/>
</dbReference>
<feature type="compositionally biased region" description="Polar residues" evidence="1">
    <location>
        <begin position="148"/>
        <end position="173"/>
    </location>
</feature>
<proteinExistence type="predicted"/>
<dbReference type="EMBL" id="PQXM01000886">
    <property type="protein sequence ID" value="TGO67506.1"/>
    <property type="molecule type" value="Genomic_DNA"/>
</dbReference>
<gene>
    <name evidence="2" type="ORF">BELL_0888g00010</name>
</gene>
<keyword evidence="3" id="KW-1185">Reference proteome</keyword>
<name>A0A4Z1J1I7_9HELO</name>
<protein>
    <submittedName>
        <fullName evidence="2">Uncharacterized protein</fullName>
    </submittedName>
</protein>
<comment type="caution">
    <text evidence="2">The sequence shown here is derived from an EMBL/GenBank/DDBJ whole genome shotgun (WGS) entry which is preliminary data.</text>
</comment>
<feature type="region of interest" description="Disordered" evidence="1">
    <location>
        <begin position="135"/>
        <end position="265"/>
    </location>
</feature>
<dbReference type="AlphaFoldDB" id="A0A4Z1J1I7"/>
<evidence type="ECO:0000313" key="2">
    <source>
        <dbReference type="EMBL" id="TGO67506.1"/>
    </source>
</evidence>
<accession>A0A4Z1J1I7</accession>
<feature type="compositionally biased region" description="Basic and acidic residues" evidence="1">
    <location>
        <begin position="253"/>
        <end position="265"/>
    </location>
</feature>
<dbReference type="OrthoDB" id="3562335at2759"/>
<evidence type="ECO:0000256" key="1">
    <source>
        <dbReference type="SAM" id="MobiDB-lite"/>
    </source>
</evidence>